<evidence type="ECO:0000256" key="8">
    <source>
        <dbReference type="SAM" id="SignalP"/>
    </source>
</evidence>
<dbReference type="Proteomes" id="UP000635477">
    <property type="component" value="Unassembled WGS sequence"/>
</dbReference>
<dbReference type="GO" id="GO:0005793">
    <property type="term" value="C:endoplasmic reticulum-Golgi intermediate compartment"/>
    <property type="evidence" value="ECO:0007669"/>
    <property type="project" value="TreeGrafter"/>
</dbReference>
<evidence type="ECO:0000256" key="6">
    <source>
        <dbReference type="SAM" id="MobiDB-lite"/>
    </source>
</evidence>
<dbReference type="InterPro" id="IPR013320">
    <property type="entry name" value="ConA-like_dom_sf"/>
</dbReference>
<keyword evidence="2 7" id="KW-0812">Transmembrane</keyword>
<dbReference type="GO" id="GO:0005537">
    <property type="term" value="F:D-mannose binding"/>
    <property type="evidence" value="ECO:0007669"/>
    <property type="project" value="TreeGrafter"/>
</dbReference>
<dbReference type="InterPro" id="IPR035661">
    <property type="entry name" value="EMP46/EMP47_N"/>
</dbReference>
<proteinExistence type="predicted"/>
<dbReference type="InterPro" id="IPR051136">
    <property type="entry name" value="Intracellular_Lectin-GPT"/>
</dbReference>
<evidence type="ECO:0000259" key="9">
    <source>
        <dbReference type="PROSITE" id="PS51328"/>
    </source>
</evidence>
<accession>A0A8H4UFJ2</accession>
<evidence type="ECO:0000256" key="5">
    <source>
        <dbReference type="ARBA" id="ARBA00023136"/>
    </source>
</evidence>
<dbReference type="EMBL" id="JABEYC010000661">
    <property type="protein sequence ID" value="KAF4975227.1"/>
    <property type="molecule type" value="Genomic_DNA"/>
</dbReference>
<gene>
    <name evidence="10" type="ORF">FZEAL_7965</name>
</gene>
<name>A0A8H4UFJ2_9HYPO</name>
<evidence type="ECO:0000313" key="10">
    <source>
        <dbReference type="EMBL" id="KAF4975227.1"/>
    </source>
</evidence>
<evidence type="ECO:0000256" key="1">
    <source>
        <dbReference type="ARBA" id="ARBA00004479"/>
    </source>
</evidence>
<dbReference type="GO" id="GO:0005789">
    <property type="term" value="C:endoplasmic reticulum membrane"/>
    <property type="evidence" value="ECO:0007669"/>
    <property type="project" value="TreeGrafter"/>
</dbReference>
<reference evidence="10" key="2">
    <citation type="submission" date="2020-05" db="EMBL/GenBank/DDBJ databases">
        <authorList>
            <person name="Kim H.-S."/>
            <person name="Proctor R.H."/>
            <person name="Brown D.W."/>
        </authorList>
    </citation>
    <scope>NUCLEOTIDE SEQUENCE</scope>
    <source>
        <strain evidence="10">NRRL 22465</strain>
    </source>
</reference>
<reference evidence="10" key="1">
    <citation type="journal article" date="2020" name="BMC Genomics">
        <title>Correction to: Identification and distribution of gene clusters required for synthesis of sphingolipid metabolism inhibitors in diverse species of the filamentous fungus Fusarium.</title>
        <authorList>
            <person name="Kim H.S."/>
            <person name="Lohmar J.M."/>
            <person name="Busman M."/>
            <person name="Brown D.W."/>
            <person name="Naumann T.A."/>
            <person name="Divon H.H."/>
            <person name="Lysoe E."/>
            <person name="Uhlig S."/>
            <person name="Proctor R.H."/>
        </authorList>
    </citation>
    <scope>NUCLEOTIDE SEQUENCE</scope>
    <source>
        <strain evidence="10">NRRL 22465</strain>
    </source>
</reference>
<dbReference type="PROSITE" id="PS51328">
    <property type="entry name" value="L_LECTIN_LIKE"/>
    <property type="match status" value="1"/>
</dbReference>
<organism evidence="10 11">
    <name type="scientific">Fusarium zealandicum</name>
    <dbReference type="NCBI Taxonomy" id="1053134"/>
    <lineage>
        <taxon>Eukaryota</taxon>
        <taxon>Fungi</taxon>
        <taxon>Dikarya</taxon>
        <taxon>Ascomycota</taxon>
        <taxon>Pezizomycotina</taxon>
        <taxon>Sordariomycetes</taxon>
        <taxon>Hypocreomycetidae</taxon>
        <taxon>Hypocreales</taxon>
        <taxon>Nectriaceae</taxon>
        <taxon>Fusarium</taxon>
        <taxon>Fusarium staphyleae species complex</taxon>
    </lineage>
</organism>
<dbReference type="OrthoDB" id="10265193at2759"/>
<evidence type="ECO:0000313" key="11">
    <source>
        <dbReference type="Proteomes" id="UP000635477"/>
    </source>
</evidence>
<dbReference type="GO" id="GO:0000139">
    <property type="term" value="C:Golgi membrane"/>
    <property type="evidence" value="ECO:0007669"/>
    <property type="project" value="TreeGrafter"/>
</dbReference>
<keyword evidence="4 7" id="KW-1133">Transmembrane helix</keyword>
<sequence>MRVSLSLAALLAASLSQAQYLISELSFGHAGRISPPETRGQIPNFAVQGNPQVPEVLSNRIILTPLAPGNQRGAVWGQQPLLRNQWVADIDFRCNGPDRGRGNLNIWLVRNGPAAVGAGSIYTVGKFDGLALVVDSSGGSSGMIRGFLNDGNTDYTRQSNVDELSFGHCSYSYRNLGRPSQIKLRQSASMFRVEIDGKLCFESDKISIPTGYQFGVTAATPDNPDSFEVFKVVVMADNSDSGPVRNNDPPKQQTPNKSPPSRGERRDSSNNNNNNKNNDNKGNDNKGNGNSNGNSNYDEYRDEDPDIFQTSKTQFMDLHNRLQNTNHQLSSLHRTASRHQQQDEKRHDDVTALIGQLRADMRKLDDISGLQSRVIELEKEVSGLRRDLARKMLSNERSFKDVLTTHHSSLSQAVTDATPGHRFLVFFILGTQLALVTAYVIYKRRRANMPKKYL</sequence>
<feature type="signal peptide" evidence="8">
    <location>
        <begin position="1"/>
        <end position="18"/>
    </location>
</feature>
<keyword evidence="11" id="KW-1185">Reference proteome</keyword>
<feature type="transmembrane region" description="Helical" evidence="7">
    <location>
        <begin position="423"/>
        <end position="442"/>
    </location>
</feature>
<keyword evidence="5 7" id="KW-0472">Membrane</keyword>
<evidence type="ECO:0000256" key="2">
    <source>
        <dbReference type="ARBA" id="ARBA00022692"/>
    </source>
</evidence>
<evidence type="ECO:0000256" key="4">
    <source>
        <dbReference type="ARBA" id="ARBA00022989"/>
    </source>
</evidence>
<dbReference type="PANTHER" id="PTHR12223">
    <property type="entry name" value="VESICULAR MANNOSE-BINDING LECTIN"/>
    <property type="match status" value="1"/>
</dbReference>
<dbReference type="AlphaFoldDB" id="A0A8H4UFJ2"/>
<dbReference type="InterPro" id="IPR005052">
    <property type="entry name" value="Lectin_leg"/>
</dbReference>
<feature type="compositionally biased region" description="Low complexity" evidence="6">
    <location>
        <begin position="285"/>
        <end position="296"/>
    </location>
</feature>
<dbReference type="GO" id="GO:0006888">
    <property type="term" value="P:endoplasmic reticulum to Golgi vesicle-mediated transport"/>
    <property type="evidence" value="ECO:0007669"/>
    <property type="project" value="TreeGrafter"/>
</dbReference>
<dbReference type="Gene3D" id="6.10.140.920">
    <property type="match status" value="1"/>
</dbReference>
<feature type="chain" id="PRO_5034242638" description="L-type lectin-like domain-containing protein" evidence="8">
    <location>
        <begin position="19"/>
        <end position="454"/>
    </location>
</feature>
<comment type="subcellular location">
    <subcellularLocation>
        <location evidence="1">Membrane</location>
        <topology evidence="1">Single-pass type I membrane protein</topology>
    </subcellularLocation>
</comment>
<evidence type="ECO:0000256" key="7">
    <source>
        <dbReference type="SAM" id="Phobius"/>
    </source>
</evidence>
<dbReference type="CDD" id="cd06903">
    <property type="entry name" value="lectin_EMP46_EMP47"/>
    <property type="match status" value="1"/>
</dbReference>
<dbReference type="SUPFAM" id="SSF49899">
    <property type="entry name" value="Concanavalin A-like lectins/glucanases"/>
    <property type="match status" value="1"/>
</dbReference>
<dbReference type="GO" id="GO:0030134">
    <property type="term" value="C:COPII-coated ER to Golgi transport vesicle"/>
    <property type="evidence" value="ECO:0007669"/>
    <property type="project" value="TreeGrafter"/>
</dbReference>
<protein>
    <recommendedName>
        <fullName evidence="9">L-type lectin-like domain-containing protein</fullName>
    </recommendedName>
</protein>
<feature type="domain" description="L-type lectin-like" evidence="9">
    <location>
        <begin position="25"/>
        <end position="237"/>
    </location>
</feature>
<dbReference type="PANTHER" id="PTHR12223:SF28">
    <property type="entry name" value="LECTIN, MANNOSE BINDING 1 LIKE"/>
    <property type="match status" value="1"/>
</dbReference>
<comment type="caution">
    <text evidence="10">The sequence shown here is derived from an EMBL/GenBank/DDBJ whole genome shotgun (WGS) entry which is preliminary data.</text>
</comment>
<keyword evidence="3 8" id="KW-0732">Signal</keyword>
<dbReference type="Gene3D" id="2.60.120.200">
    <property type="match status" value="1"/>
</dbReference>
<dbReference type="Pfam" id="PF03388">
    <property type="entry name" value="Lectin_leg-like"/>
    <property type="match status" value="1"/>
</dbReference>
<feature type="region of interest" description="Disordered" evidence="6">
    <location>
        <begin position="238"/>
        <end position="303"/>
    </location>
</feature>
<evidence type="ECO:0000256" key="3">
    <source>
        <dbReference type="ARBA" id="ARBA00022729"/>
    </source>
</evidence>